<feature type="compositionally biased region" description="Basic and acidic residues" evidence="9">
    <location>
        <begin position="133"/>
        <end position="144"/>
    </location>
</feature>
<dbReference type="Pfam" id="PF00397">
    <property type="entry name" value="WW"/>
    <property type="match status" value="1"/>
</dbReference>
<feature type="compositionally biased region" description="Polar residues" evidence="9">
    <location>
        <begin position="55"/>
        <end position="66"/>
    </location>
</feature>
<dbReference type="Proteomes" id="UP000694845">
    <property type="component" value="Unplaced"/>
</dbReference>
<dbReference type="PANTHER" id="PTHR16121:SF0">
    <property type="entry name" value="CAP-SPECIFIC MRNA (NUCLEOSIDE-2'-O-)-METHYLTRANSFERASE 1"/>
    <property type="match status" value="1"/>
</dbReference>
<dbReference type="Gene3D" id="2.20.70.10">
    <property type="match status" value="1"/>
</dbReference>
<dbReference type="SMART" id="SM00456">
    <property type="entry name" value="WW"/>
    <property type="match status" value="1"/>
</dbReference>
<keyword evidence="5 8" id="KW-0507">mRNA processing</keyword>
<keyword evidence="8" id="KW-0539">Nucleus</keyword>
<evidence type="ECO:0000256" key="1">
    <source>
        <dbReference type="ARBA" id="ARBA00002664"/>
    </source>
</evidence>
<evidence type="ECO:0000256" key="9">
    <source>
        <dbReference type="SAM" id="MobiDB-lite"/>
    </source>
</evidence>
<dbReference type="InterPro" id="IPR029063">
    <property type="entry name" value="SAM-dependent_MTases_sf"/>
</dbReference>
<evidence type="ECO:0000256" key="6">
    <source>
        <dbReference type="ARBA" id="ARBA00022691"/>
    </source>
</evidence>
<feature type="region of interest" description="Disordered" evidence="9">
    <location>
        <begin position="1"/>
        <end position="21"/>
    </location>
</feature>
<dbReference type="Gene3D" id="3.30.470.30">
    <property type="entry name" value="DNA ligase/mRNA capping enzyme"/>
    <property type="match status" value="1"/>
</dbReference>
<comment type="function">
    <text evidence="8">S-adenosyl-L-methionine-dependent methyltransferase that mediates RNA cap1 2'-O-ribose methylation to the 5'-cap structure of RNAs. Methylates the ribose of the first nucleotide of a m(7)GpppG-capped mRNA to produce m(7)GpppNmp (cap1).</text>
</comment>
<dbReference type="InterPro" id="IPR001202">
    <property type="entry name" value="WW_dom"/>
</dbReference>
<dbReference type="PROSITE" id="PS51613">
    <property type="entry name" value="SAM_MT_RRMJ"/>
    <property type="match status" value="1"/>
</dbReference>
<evidence type="ECO:0000256" key="2">
    <source>
        <dbReference type="ARBA" id="ARBA00011923"/>
    </source>
</evidence>
<dbReference type="InterPro" id="IPR050851">
    <property type="entry name" value="mRNA_Cap_2O-Ribose_MeTrfase"/>
</dbReference>
<reference evidence="13" key="1">
    <citation type="submission" date="2025-08" db="UniProtKB">
        <authorList>
            <consortium name="RefSeq"/>
        </authorList>
    </citation>
    <scope>IDENTIFICATION</scope>
</reference>
<dbReference type="Gene3D" id="3.40.50.12760">
    <property type="match status" value="1"/>
</dbReference>
<feature type="domain" description="G-patch" evidence="10">
    <location>
        <begin position="165"/>
        <end position="211"/>
    </location>
</feature>
<dbReference type="GO" id="GO:0004483">
    <property type="term" value="F:methyltransferase cap1 activity"/>
    <property type="evidence" value="ECO:0007669"/>
    <property type="project" value="UniProtKB-UniRule"/>
</dbReference>
<dbReference type="PROSITE" id="PS50174">
    <property type="entry name" value="G_PATCH"/>
    <property type="match status" value="1"/>
</dbReference>
<comment type="catalytic activity">
    <reaction evidence="7 8">
        <text>a 5'-end (N(7)-methyl 5'-triphosphoguanosine)-ribonucleoside in mRNA + S-adenosyl-L-methionine = a 5'-end (N(7)-methyl 5'-triphosphoguanosine)-(2'-O-methyl-ribonucleoside) in mRNA + S-adenosyl-L-homocysteine + H(+)</text>
        <dbReference type="Rhea" id="RHEA:67020"/>
        <dbReference type="Rhea" id="RHEA-COMP:17167"/>
        <dbReference type="Rhea" id="RHEA-COMP:17168"/>
        <dbReference type="ChEBI" id="CHEBI:15378"/>
        <dbReference type="ChEBI" id="CHEBI:57856"/>
        <dbReference type="ChEBI" id="CHEBI:59789"/>
        <dbReference type="ChEBI" id="CHEBI:156461"/>
        <dbReference type="ChEBI" id="CHEBI:167609"/>
        <dbReference type="EC" id="2.1.1.57"/>
    </reaction>
</comment>
<dbReference type="GO" id="GO:0032259">
    <property type="term" value="P:methylation"/>
    <property type="evidence" value="ECO:0007669"/>
    <property type="project" value="UniProtKB-KW"/>
</dbReference>
<dbReference type="GO" id="GO:0016556">
    <property type="term" value="P:mRNA modification"/>
    <property type="evidence" value="ECO:0007669"/>
    <property type="project" value="UniProtKB-UniRule"/>
</dbReference>
<dbReference type="FunFam" id="3.40.50.12760:FF:000004">
    <property type="entry name" value="FtsJ-like methyltransferase"/>
    <property type="match status" value="1"/>
</dbReference>
<dbReference type="PROSITE" id="PS01159">
    <property type="entry name" value="WW_DOMAIN_1"/>
    <property type="match status" value="1"/>
</dbReference>
<dbReference type="Pfam" id="PF01728">
    <property type="entry name" value="FtsJ"/>
    <property type="match status" value="1"/>
</dbReference>
<dbReference type="OrthoDB" id="10251234at2759"/>
<dbReference type="SMART" id="SM00443">
    <property type="entry name" value="G_patch"/>
    <property type="match status" value="1"/>
</dbReference>
<dbReference type="InterPro" id="IPR002877">
    <property type="entry name" value="RNA_MeTrfase_FtsJ_dom"/>
</dbReference>
<dbReference type="AlphaFoldDB" id="A0A8B7Y779"/>
<dbReference type="PANTHER" id="PTHR16121">
    <property type="entry name" value="CAP-SPECIFIC MRNA (NUCLEOSIDE-2'-O-)-METHYLTRANSFERASE 1-RELATED"/>
    <property type="match status" value="1"/>
</dbReference>
<dbReference type="GeneID" id="110977650"/>
<dbReference type="GO" id="GO:0006370">
    <property type="term" value="P:7-methylguanosine mRNA capping"/>
    <property type="evidence" value="ECO:0007669"/>
    <property type="project" value="UniProtKB-UniRule"/>
</dbReference>
<evidence type="ECO:0000256" key="8">
    <source>
        <dbReference type="RuleBase" id="RU368012"/>
    </source>
</evidence>
<dbReference type="GO" id="GO:0005634">
    <property type="term" value="C:nucleus"/>
    <property type="evidence" value="ECO:0007669"/>
    <property type="project" value="UniProtKB-SubCell"/>
</dbReference>
<feature type="domain" description="RrmJ-type SAM-dependent 2'-O-MTase" evidence="11">
    <location>
        <begin position="310"/>
        <end position="527"/>
    </location>
</feature>
<keyword evidence="12" id="KW-1185">Reference proteome</keyword>
<accession>A0A8B7Y779</accession>
<dbReference type="InterPro" id="IPR000467">
    <property type="entry name" value="G_patch_dom"/>
</dbReference>
<dbReference type="InterPro" id="IPR036020">
    <property type="entry name" value="WW_dom_sf"/>
</dbReference>
<evidence type="ECO:0000313" key="13">
    <source>
        <dbReference type="RefSeq" id="XP_022087636.1"/>
    </source>
</evidence>
<protein>
    <recommendedName>
        <fullName evidence="3 8">Cap-specific mRNA (nucleoside-2'-O-)-methyltransferase 1</fullName>
        <ecNumber evidence="2 8">2.1.1.57</ecNumber>
    </recommendedName>
    <alternativeName>
        <fullName evidence="8">Cap1 2'O-ribose methyltransferase 1</fullName>
    </alternativeName>
</protein>
<keyword evidence="6 8" id="KW-0949">S-adenosyl-L-methionine</keyword>
<sequence length="915" mass="104872">MYKYKANKRGSSQLPPKKKLKVELEPPVAVVDHVDRRDAFDFTDSSSDDERPPSFSLNRRASSNEAISPRPAPGQGQSSPRVDSPSGMGSQLASPTYYSDFSDFRESLSPPEARPRTSHGNSGGRFFQSECHSSTEDSASEKEALLSFSPPSWQQDTAKDGSYMYSDKAQKMMASMGYRKGEGLGVGGKGRVDIVESSKQRGRRGLGHVTEGFEASDDLVWDETEEVSAHETYKWMPPCNPIDEAELVQWRDWKREKRKDYIDDETHFCDPAILRKLLAAKSAFDKLDDPEEMRHARTRSNPFETIRGGIFLNRAAMKMANMDYVFNFMFTSPRDGHERPLVGHNDLLYFCDICAGPGGFSEYALWRRKHRTKGFGFTIKGPNDFKLEEFFAASPEYFEPHYGVNGAAGDGDIMRSDNQVEFRKFVYENTDNKGVHFVMGDGGFSVAGQENIQEVLSKQLLLCQFLVALSVLRPGGSFVCKTFDLFTPFSVGLIYLLYRAFYRVSLFKPVTSRPANSERYIICKGMRAGANLIHDYLFDLNRVMNQLRHSSDDIMEVVPLDVIKADVQFTQYITDQNERQAQSQAQSLAKIQAFVRNTNLLEPKQAAMREECLRLWGIPGDTRSTPKLPDPMTKFNQLNKDDSSEYFHQSPTVLDRESLGRSIRSIFDYRCMVSGGDRVFIIGIGRSHVFQWNGRPTSKWTKLQMCNLRLPGDTLFEAEIVEELRGEGYGQRRSYALHMLDAMWLGGEDVRQLHFTERISKAELFVKAIHKPTKPDLTPLRVKEVFRFEEIHKIFDRLEFKQVKGSGRHQRLCFRTNTDRHFIPTGVCLVKTTNDPWTMHWSRTNQRKYFHNASTRESTFDCPPDCIASFKACHLNRLQWVWEEGVQIHERQMQYDQEKLSKDDVLDLVNRQRMV</sequence>
<evidence type="ECO:0000256" key="3">
    <source>
        <dbReference type="ARBA" id="ARBA00021136"/>
    </source>
</evidence>
<dbReference type="SUPFAM" id="SSF53335">
    <property type="entry name" value="S-adenosyl-L-methionine-dependent methyltransferases"/>
    <property type="match status" value="1"/>
</dbReference>
<dbReference type="Pfam" id="PF01585">
    <property type="entry name" value="G-patch"/>
    <property type="match status" value="1"/>
</dbReference>
<keyword evidence="8" id="KW-0808">Transferase</keyword>
<dbReference type="KEGG" id="aplc:110977650"/>
<keyword evidence="4 8" id="KW-0489">Methyltransferase</keyword>
<evidence type="ECO:0000256" key="5">
    <source>
        <dbReference type="ARBA" id="ARBA00022664"/>
    </source>
</evidence>
<keyword evidence="8" id="KW-0506">mRNA capping</keyword>
<evidence type="ECO:0000256" key="4">
    <source>
        <dbReference type="ARBA" id="ARBA00022603"/>
    </source>
</evidence>
<dbReference type="SUPFAM" id="SSF51045">
    <property type="entry name" value="WW domain"/>
    <property type="match status" value="1"/>
</dbReference>
<dbReference type="OMA" id="CTLFLCK"/>
<name>A0A8B7Y779_ACAPL</name>
<evidence type="ECO:0000256" key="7">
    <source>
        <dbReference type="ARBA" id="ARBA00049042"/>
    </source>
</evidence>
<proteinExistence type="predicted"/>
<comment type="subcellular location">
    <subcellularLocation>
        <location evidence="8">Nucleus</location>
    </subcellularLocation>
</comment>
<organism evidence="12 13">
    <name type="scientific">Acanthaster planci</name>
    <name type="common">Crown-of-thorns starfish</name>
    <dbReference type="NCBI Taxonomy" id="133434"/>
    <lineage>
        <taxon>Eukaryota</taxon>
        <taxon>Metazoa</taxon>
        <taxon>Echinodermata</taxon>
        <taxon>Eleutherozoa</taxon>
        <taxon>Asterozoa</taxon>
        <taxon>Asteroidea</taxon>
        <taxon>Valvatacea</taxon>
        <taxon>Valvatida</taxon>
        <taxon>Acanthasteridae</taxon>
        <taxon>Acanthaster</taxon>
    </lineage>
</organism>
<evidence type="ECO:0000259" key="11">
    <source>
        <dbReference type="PROSITE" id="PS51613"/>
    </source>
</evidence>
<feature type="region of interest" description="Disordered" evidence="9">
    <location>
        <begin position="34"/>
        <end position="159"/>
    </location>
</feature>
<dbReference type="InterPro" id="IPR025816">
    <property type="entry name" value="RrmJ-type_MeTrfase"/>
</dbReference>
<comment type="function">
    <text evidence="1">S-adenosyl-L-methionine-dependent methyltransferase that mediates mRNA cap1 2'-O-ribose methylation to the 5'-cap structure of mRNAs. Methylates the ribose of the first nucleotide of a m(7)GpppG-capped mRNA and small nuclear RNA (snRNA) to produce m(7)GpppRm (cap1). Displays a preference for cap0 transcripts. Cap1 modification is linked to higher levels of translation. May be involved in the interferon response pathway.</text>
</comment>
<feature type="compositionally biased region" description="Polar residues" evidence="9">
    <location>
        <begin position="75"/>
        <end position="99"/>
    </location>
</feature>
<dbReference type="EC" id="2.1.1.57" evidence="2 8"/>
<dbReference type="GO" id="GO:0003676">
    <property type="term" value="F:nucleic acid binding"/>
    <property type="evidence" value="ECO:0007669"/>
    <property type="project" value="UniProtKB-UniRule"/>
</dbReference>
<evidence type="ECO:0000259" key="10">
    <source>
        <dbReference type="PROSITE" id="PS50174"/>
    </source>
</evidence>
<gene>
    <name evidence="13" type="primary">LOC110977650</name>
</gene>
<evidence type="ECO:0000313" key="12">
    <source>
        <dbReference type="Proteomes" id="UP000694845"/>
    </source>
</evidence>
<dbReference type="CDD" id="cd00201">
    <property type="entry name" value="WW"/>
    <property type="match status" value="1"/>
</dbReference>
<dbReference type="GO" id="GO:0005737">
    <property type="term" value="C:cytoplasm"/>
    <property type="evidence" value="ECO:0007669"/>
    <property type="project" value="TreeGrafter"/>
</dbReference>
<dbReference type="RefSeq" id="XP_022087636.1">
    <property type="nucleotide sequence ID" value="XM_022231944.1"/>
</dbReference>